<dbReference type="AlphaFoldDB" id="A0A9X2M1E2"/>
<evidence type="ECO:0000313" key="2">
    <source>
        <dbReference type="Proteomes" id="UP001142400"/>
    </source>
</evidence>
<dbReference type="RefSeq" id="WP_257634158.1">
    <property type="nucleotide sequence ID" value="NZ_JANIIC010000047.1"/>
</dbReference>
<feature type="non-terminal residue" evidence="1">
    <location>
        <position position="71"/>
    </location>
</feature>
<protein>
    <submittedName>
        <fullName evidence="1">Uncharacterized protein</fullName>
    </submittedName>
</protein>
<proteinExistence type="predicted"/>
<dbReference type="Proteomes" id="UP001142400">
    <property type="component" value="Unassembled WGS sequence"/>
</dbReference>
<accession>A0A9X2M1E2</accession>
<organism evidence="1 2">
    <name type="scientific">Streptomyces malaysiensis subsp. samsunensis</name>
    <dbReference type="NCBI Taxonomy" id="459658"/>
    <lineage>
        <taxon>Bacteria</taxon>
        <taxon>Bacillati</taxon>
        <taxon>Actinomycetota</taxon>
        <taxon>Actinomycetes</taxon>
        <taxon>Kitasatosporales</taxon>
        <taxon>Streptomycetaceae</taxon>
        <taxon>Streptomyces</taxon>
        <taxon>Streptomyces violaceusniger group</taxon>
    </lineage>
</organism>
<sequence length="71" mass="7245">MAGVVKGVGVENGVTLCDLRVFEDDAAESIASMDASVVGGGGWSGFGESVRRPLSEGSARPVLVVVLRVLI</sequence>
<keyword evidence="2" id="KW-1185">Reference proteome</keyword>
<reference evidence="1" key="1">
    <citation type="submission" date="2022-06" db="EMBL/GenBank/DDBJ databases">
        <title>WGS of actinobacteria.</title>
        <authorList>
            <person name="Thawai C."/>
        </authorList>
    </citation>
    <scope>NUCLEOTIDE SEQUENCE</scope>
    <source>
        <strain evidence="1">DSM 42010</strain>
    </source>
</reference>
<evidence type="ECO:0000313" key="1">
    <source>
        <dbReference type="EMBL" id="MCQ8833658.1"/>
    </source>
</evidence>
<gene>
    <name evidence="1" type="ORF">NQU54_32560</name>
</gene>
<dbReference type="EMBL" id="JANIIC010000047">
    <property type="protein sequence ID" value="MCQ8833658.1"/>
    <property type="molecule type" value="Genomic_DNA"/>
</dbReference>
<name>A0A9X2M1E2_STRMQ</name>
<comment type="caution">
    <text evidence="1">The sequence shown here is derived from an EMBL/GenBank/DDBJ whole genome shotgun (WGS) entry which is preliminary data.</text>
</comment>